<dbReference type="CDD" id="cd00093">
    <property type="entry name" value="HTH_XRE"/>
    <property type="match status" value="1"/>
</dbReference>
<dbReference type="Pfam" id="PF02371">
    <property type="entry name" value="Transposase_20"/>
    <property type="match status" value="1"/>
</dbReference>
<evidence type="ECO:0000256" key="1">
    <source>
        <dbReference type="SAM" id="Coils"/>
    </source>
</evidence>
<dbReference type="InterPro" id="IPR001387">
    <property type="entry name" value="Cro/C1-type_HTH"/>
</dbReference>
<dbReference type="PROSITE" id="PS50943">
    <property type="entry name" value="HTH_CROC1"/>
    <property type="match status" value="1"/>
</dbReference>
<dbReference type="InterPro" id="IPR002525">
    <property type="entry name" value="Transp_IS110-like_N"/>
</dbReference>
<gene>
    <name evidence="3" type="ORF">GALL_330190</name>
</gene>
<dbReference type="GO" id="GO:0004803">
    <property type="term" value="F:transposase activity"/>
    <property type="evidence" value="ECO:0007669"/>
    <property type="project" value="InterPro"/>
</dbReference>
<accession>A0A1J5RAI4</accession>
<dbReference type="GO" id="GO:0003677">
    <property type="term" value="F:DNA binding"/>
    <property type="evidence" value="ECO:0007669"/>
    <property type="project" value="InterPro"/>
</dbReference>
<evidence type="ECO:0000313" key="3">
    <source>
        <dbReference type="EMBL" id="OIQ85157.1"/>
    </source>
</evidence>
<dbReference type="PANTHER" id="PTHR33055">
    <property type="entry name" value="TRANSPOSASE FOR INSERTION SEQUENCE ELEMENT IS1111A"/>
    <property type="match status" value="1"/>
</dbReference>
<feature type="domain" description="HTH cro/C1-type" evidence="2">
    <location>
        <begin position="362"/>
        <end position="401"/>
    </location>
</feature>
<feature type="coiled-coil region" evidence="1">
    <location>
        <begin position="207"/>
        <end position="234"/>
    </location>
</feature>
<dbReference type="EMBL" id="MLJW01000564">
    <property type="protein sequence ID" value="OIQ85157.1"/>
    <property type="molecule type" value="Genomic_DNA"/>
</dbReference>
<reference evidence="3" key="1">
    <citation type="submission" date="2016-10" db="EMBL/GenBank/DDBJ databases">
        <title>Sequence of Gallionella enrichment culture.</title>
        <authorList>
            <person name="Poehlein A."/>
            <person name="Muehling M."/>
            <person name="Daniel R."/>
        </authorList>
    </citation>
    <scope>NUCLEOTIDE SEQUENCE</scope>
</reference>
<organism evidence="3">
    <name type="scientific">mine drainage metagenome</name>
    <dbReference type="NCBI Taxonomy" id="410659"/>
    <lineage>
        <taxon>unclassified sequences</taxon>
        <taxon>metagenomes</taxon>
        <taxon>ecological metagenomes</taxon>
    </lineage>
</organism>
<protein>
    <submittedName>
        <fullName evidence="3">Transposase IS116/IS110/IS902 family protein</fullName>
    </submittedName>
</protein>
<dbReference type="PANTHER" id="PTHR33055:SF16">
    <property type="entry name" value="TRANSPOSASE FOR INSERTION SEQUENCE ELEMENT IS1547"/>
    <property type="match status" value="1"/>
</dbReference>
<evidence type="ECO:0000259" key="2">
    <source>
        <dbReference type="PROSITE" id="PS50943"/>
    </source>
</evidence>
<dbReference type="AlphaFoldDB" id="A0A1J5RAI4"/>
<dbReference type="NCBIfam" id="NF033542">
    <property type="entry name" value="transpos_IS110"/>
    <property type="match status" value="1"/>
</dbReference>
<dbReference type="InterPro" id="IPR003346">
    <property type="entry name" value="Transposase_20"/>
</dbReference>
<dbReference type="GO" id="GO:0006313">
    <property type="term" value="P:DNA transposition"/>
    <property type="evidence" value="ECO:0007669"/>
    <property type="project" value="InterPro"/>
</dbReference>
<comment type="caution">
    <text evidence="3">The sequence shown here is derived from an EMBL/GenBank/DDBJ whole genome shotgun (WGS) entry which is preliminary data.</text>
</comment>
<name>A0A1J5RAI4_9ZZZZ</name>
<sequence>MAVLIDPFTASTAITVVAGVDTHAETHHVSVLNAATGAVLGDRQVTATEDGYRQLFEFVISFGDVVRIGVEGTNSYGAGVARYLRGVGIEVAEVIRPKRAVRRRGKSDPIDALAAARQVLAGEALPVPKDGDGLVEQVRVLLAVRRSAVKARTALLRQVKSLLVTAPEPVRTRWSPITATADLMAALAATRPGPAITSVQAATGQGLRHLARRYQHVAAEIDELEQDLAALVDAANPALRAAFGIGTVTAAQLLVTAGDNPERLRSEAAFAALCGTAPIPASSGKTNRHRLNRGGDRQANAALHQIALVRMTTDPGTGLYAARRRAEGKTSREIMRCLKRSIARQVWHLLVHPDPVPDTRQFRAARQQLRLTLTDIATRLGTCPARISELERGIRPNAQLATAYQQLLASV</sequence>
<proteinExistence type="predicted"/>
<dbReference type="InterPro" id="IPR047650">
    <property type="entry name" value="Transpos_IS110"/>
</dbReference>
<dbReference type="Pfam" id="PF01548">
    <property type="entry name" value="DEDD_Tnp_IS110"/>
    <property type="match status" value="1"/>
</dbReference>
<keyword evidence="1" id="KW-0175">Coiled coil</keyword>